<proteinExistence type="predicted"/>
<name>A0ABT8QW50_9FIRM</name>
<dbReference type="RefSeq" id="WP_302050019.1">
    <property type="nucleotide sequence ID" value="NZ_JAMJEV010000025.1"/>
</dbReference>
<gene>
    <name evidence="1" type="ORF">M8H41_21605</name>
</gene>
<reference evidence="1" key="1">
    <citation type="submission" date="2022-05" db="EMBL/GenBank/DDBJ databases">
        <title>Expanded diversity of anoxic marine methylotrophy in a Black Sea sulfate reducing microorganism.</title>
        <authorList>
            <person name="Fischer P.Q."/>
            <person name="Stams A.J.M."/>
            <person name="Villanueva L."/>
            <person name="Sousa D.Z."/>
        </authorList>
    </citation>
    <scope>NUCLEOTIDE SEQUENCE</scope>
    <source>
        <strain evidence="1">P130</strain>
    </source>
</reference>
<sequence length="89" mass="10524">MSEIIYGLYEQIINGIINENLTPHSLRYFFTQYVACLPNANIFEVSMFRRDRGFGAAMIYIRNNPYLIDRPFKDIQNKSMKRLGLLKEK</sequence>
<protein>
    <submittedName>
        <fullName evidence="1">Uncharacterized protein</fullName>
    </submittedName>
</protein>
<comment type="caution">
    <text evidence="1">The sequence shown here is derived from an EMBL/GenBank/DDBJ whole genome shotgun (WGS) entry which is preliminary data.</text>
</comment>
<evidence type="ECO:0000313" key="2">
    <source>
        <dbReference type="Proteomes" id="UP001176021"/>
    </source>
</evidence>
<keyword evidence="2" id="KW-1185">Reference proteome</keyword>
<organism evidence="1 2">
    <name type="scientific">Desulfosporosinus nitroreducens</name>
    <dbReference type="NCBI Taxonomy" id="2018668"/>
    <lineage>
        <taxon>Bacteria</taxon>
        <taxon>Bacillati</taxon>
        <taxon>Bacillota</taxon>
        <taxon>Clostridia</taxon>
        <taxon>Eubacteriales</taxon>
        <taxon>Desulfitobacteriaceae</taxon>
        <taxon>Desulfosporosinus</taxon>
    </lineage>
</organism>
<dbReference type="Proteomes" id="UP001176021">
    <property type="component" value="Unassembled WGS sequence"/>
</dbReference>
<dbReference type="EMBL" id="JAMJEV010000025">
    <property type="protein sequence ID" value="MDO0825415.1"/>
    <property type="molecule type" value="Genomic_DNA"/>
</dbReference>
<evidence type="ECO:0000313" key="1">
    <source>
        <dbReference type="EMBL" id="MDO0825415.1"/>
    </source>
</evidence>
<accession>A0ABT8QW50</accession>